<organism evidence="2 3">
    <name type="scientific">Limulus polyphemus</name>
    <name type="common">Atlantic horseshoe crab</name>
    <dbReference type="NCBI Taxonomy" id="6850"/>
    <lineage>
        <taxon>Eukaryota</taxon>
        <taxon>Metazoa</taxon>
        <taxon>Ecdysozoa</taxon>
        <taxon>Arthropoda</taxon>
        <taxon>Chelicerata</taxon>
        <taxon>Merostomata</taxon>
        <taxon>Xiphosura</taxon>
        <taxon>Limulidae</taxon>
        <taxon>Limulus</taxon>
    </lineage>
</organism>
<feature type="region of interest" description="Disordered" evidence="1">
    <location>
        <begin position="39"/>
        <end position="85"/>
    </location>
</feature>
<evidence type="ECO:0000256" key="1">
    <source>
        <dbReference type="SAM" id="MobiDB-lite"/>
    </source>
</evidence>
<proteinExistence type="predicted"/>
<sequence length="108" mass="11933">MDGGKKFVVPSISEIDEFVENQGISVQQHFQPGLLPAESITNKTKDNKCSVQQKEGGDSDSTIENTNVPDHKEHRSKNCPGPSTTFESAFVHLKNSKYYSLIPPGKEK</sequence>
<dbReference type="Proteomes" id="UP000694941">
    <property type="component" value="Unplaced"/>
</dbReference>
<feature type="compositionally biased region" description="Polar residues" evidence="1">
    <location>
        <begin position="49"/>
        <end position="68"/>
    </location>
</feature>
<feature type="non-terminal residue" evidence="3">
    <location>
        <position position="108"/>
    </location>
</feature>
<keyword evidence="2" id="KW-1185">Reference proteome</keyword>
<dbReference type="RefSeq" id="XP_013793554.1">
    <property type="nucleotide sequence ID" value="XM_013938100.2"/>
</dbReference>
<evidence type="ECO:0000313" key="3">
    <source>
        <dbReference type="RefSeq" id="XP_013793554.1"/>
    </source>
</evidence>
<protein>
    <submittedName>
        <fullName evidence="3">Uncharacterized protein LOC106477552</fullName>
    </submittedName>
</protein>
<gene>
    <name evidence="3" type="primary">LOC106477552</name>
</gene>
<accession>A0ABM1C3L2</accession>
<dbReference type="GeneID" id="106477552"/>
<reference evidence="3" key="1">
    <citation type="submission" date="2025-08" db="UniProtKB">
        <authorList>
            <consortium name="RefSeq"/>
        </authorList>
    </citation>
    <scope>IDENTIFICATION</scope>
    <source>
        <tissue evidence="3">Muscle</tissue>
    </source>
</reference>
<name>A0ABM1C3L2_LIMPO</name>
<evidence type="ECO:0000313" key="2">
    <source>
        <dbReference type="Proteomes" id="UP000694941"/>
    </source>
</evidence>